<dbReference type="CDD" id="cd06471">
    <property type="entry name" value="ACD_LpsHSP_like"/>
    <property type="match status" value="1"/>
</dbReference>
<organism evidence="4 5">
    <name type="scientific">Enterococcus casseliflavus ATCC 12755</name>
    <dbReference type="NCBI Taxonomy" id="888066"/>
    <lineage>
        <taxon>Bacteria</taxon>
        <taxon>Bacillati</taxon>
        <taxon>Bacillota</taxon>
        <taxon>Bacilli</taxon>
        <taxon>Lactobacillales</taxon>
        <taxon>Enterococcaceae</taxon>
        <taxon>Enterococcus</taxon>
    </lineage>
</organism>
<dbReference type="EMBL" id="AEWT01000003">
    <property type="protein sequence ID" value="EGC70665.1"/>
    <property type="molecule type" value="Genomic_DNA"/>
</dbReference>
<dbReference type="PROSITE" id="PS01031">
    <property type="entry name" value="SHSP"/>
    <property type="match status" value="1"/>
</dbReference>
<dbReference type="InterPro" id="IPR008978">
    <property type="entry name" value="HSP20-like_chaperone"/>
</dbReference>
<gene>
    <name evidence="4" type="ORF">HMPREF9087_0645</name>
</gene>
<dbReference type="Proteomes" id="UP000004835">
    <property type="component" value="Unassembled WGS sequence"/>
</dbReference>
<dbReference type="HOGENOM" id="CLU_046737_8_3_9"/>
<evidence type="ECO:0000256" key="1">
    <source>
        <dbReference type="PROSITE-ProRule" id="PRU00285"/>
    </source>
</evidence>
<evidence type="ECO:0000313" key="4">
    <source>
        <dbReference type="EMBL" id="EGC70665.1"/>
    </source>
</evidence>
<evidence type="ECO:0000256" key="2">
    <source>
        <dbReference type="RuleBase" id="RU003616"/>
    </source>
</evidence>
<accession>F0EGV3</accession>
<dbReference type="InterPro" id="IPR031107">
    <property type="entry name" value="Small_HSP"/>
</dbReference>
<comment type="caution">
    <text evidence="4">The sequence shown here is derived from an EMBL/GenBank/DDBJ whole genome shotgun (WGS) entry which is preliminary data.</text>
</comment>
<protein>
    <submittedName>
        <fullName evidence="4">Hsp20/alpha crystallin family protein</fullName>
    </submittedName>
</protein>
<proteinExistence type="inferred from homology"/>
<reference evidence="4 5" key="1">
    <citation type="submission" date="2011-01" db="EMBL/GenBank/DDBJ databases">
        <authorList>
            <person name="Muzny D."/>
            <person name="Qin X."/>
            <person name="Deng J."/>
            <person name="Jiang H."/>
            <person name="Liu Y."/>
            <person name="Qu J."/>
            <person name="Song X.-Z."/>
            <person name="Zhang L."/>
            <person name="Thornton R."/>
            <person name="Coyle M."/>
            <person name="Francisco L."/>
            <person name="Jackson L."/>
            <person name="Javaid M."/>
            <person name="Korchina V."/>
            <person name="Kovar C."/>
            <person name="Mata R."/>
            <person name="Mathew T."/>
            <person name="Ngo R."/>
            <person name="Nguyen L."/>
            <person name="Nguyen N."/>
            <person name="Okwuonu G."/>
            <person name="Ongeri F."/>
            <person name="Pham C."/>
            <person name="Simmons D."/>
            <person name="Wilczek-Boney K."/>
            <person name="Hale W."/>
            <person name="Jakkamsetti A."/>
            <person name="Pham P."/>
            <person name="Ruth R."/>
            <person name="San Lucas F."/>
            <person name="Warren J."/>
            <person name="Zhang J."/>
            <person name="Zhao Z."/>
            <person name="Zhou C."/>
            <person name="Zhu D."/>
            <person name="Lee S."/>
            <person name="Bess C."/>
            <person name="Blankenburg K."/>
            <person name="Forbes L."/>
            <person name="Fu Q."/>
            <person name="Gubbala S."/>
            <person name="Hirani K."/>
            <person name="Jayaseelan J.C."/>
            <person name="Lara F."/>
            <person name="Munidasa M."/>
            <person name="Palculict T."/>
            <person name="Patil S."/>
            <person name="Pu L.-L."/>
            <person name="Saada N."/>
            <person name="Tang L."/>
            <person name="Weissenberger G."/>
            <person name="Zhu Y."/>
            <person name="Hemphill L."/>
            <person name="Shang Y."/>
            <person name="Youmans B."/>
            <person name="Ayvaz T."/>
            <person name="Ross M."/>
            <person name="Santibanez J."/>
            <person name="Aqrawi P."/>
            <person name="Gross S."/>
            <person name="Joshi V."/>
            <person name="Fowler G."/>
            <person name="Nazareth L."/>
            <person name="Reid J."/>
            <person name="Worley K."/>
            <person name="Petrosino J."/>
            <person name="Highlander S."/>
            <person name="Gibbs R."/>
        </authorList>
    </citation>
    <scope>NUCLEOTIDE SEQUENCE [LARGE SCALE GENOMIC DNA]</scope>
    <source>
        <strain evidence="4 5">ATCC 12755</strain>
    </source>
</reference>
<dbReference type="AlphaFoldDB" id="F0EGV3"/>
<dbReference type="PANTHER" id="PTHR11527">
    <property type="entry name" value="HEAT-SHOCK PROTEIN 20 FAMILY MEMBER"/>
    <property type="match status" value="1"/>
</dbReference>
<feature type="domain" description="SHSP" evidence="3">
    <location>
        <begin position="31"/>
        <end position="144"/>
    </location>
</feature>
<evidence type="ECO:0000259" key="3">
    <source>
        <dbReference type="PROSITE" id="PS01031"/>
    </source>
</evidence>
<evidence type="ECO:0000313" key="5">
    <source>
        <dbReference type="Proteomes" id="UP000004835"/>
    </source>
</evidence>
<dbReference type="Pfam" id="PF00011">
    <property type="entry name" value="HSP20"/>
    <property type="match status" value="1"/>
</dbReference>
<dbReference type="SUPFAM" id="SSF49764">
    <property type="entry name" value="HSP20-like chaperones"/>
    <property type="match status" value="1"/>
</dbReference>
<dbReference type="Gene3D" id="2.60.40.790">
    <property type="match status" value="1"/>
</dbReference>
<name>F0EGV3_ENTCA</name>
<comment type="similarity">
    <text evidence="1 2">Belongs to the small heat shock protein (HSP20) family.</text>
</comment>
<sequence>MDKRKRGNHMANLIPRDLAGGEELLGKLMNSFWQERQMNTDIKEYEDKYLVQADLPGIKKENIRVSYVNNTLTISAAQTETTETEDDFGHYLRKERSSSAYQRTFTITDIDDESIKAVFEDGVLTLTLPKASYKDAPAKNIPIE</sequence>
<dbReference type="InterPro" id="IPR002068">
    <property type="entry name" value="A-crystallin/Hsp20_dom"/>
</dbReference>